<sequence>MPVLEIRNGRRIIVGSRSGISMYSNRLDLDDDFEVIISHDASISATGRLVQAPPSPQKGRTTWVMGDTWSMPDDTEIFLDPSDKWYDEELRGEVYESCVFQQAKRENPGKKQRWRRTKVSLVRRVALTLWGFRCFDVETAFLTTWSARRARWNGSHFEPMTLKDIGLHVQLNLLDK</sequence>
<reference evidence="2" key="1">
    <citation type="journal article" date="2017" name="Nat. Ecol. Evol.">
        <title>Genome expansion and lineage-specific genetic innovations in the forest pathogenic fungi Armillaria.</title>
        <authorList>
            <person name="Sipos G."/>
            <person name="Prasanna A.N."/>
            <person name="Walter M.C."/>
            <person name="O'Connor E."/>
            <person name="Balint B."/>
            <person name="Krizsan K."/>
            <person name="Kiss B."/>
            <person name="Hess J."/>
            <person name="Varga T."/>
            <person name="Slot J."/>
            <person name="Riley R."/>
            <person name="Boka B."/>
            <person name="Rigling D."/>
            <person name="Barry K."/>
            <person name="Lee J."/>
            <person name="Mihaltcheva S."/>
            <person name="LaButti K."/>
            <person name="Lipzen A."/>
            <person name="Waldron R."/>
            <person name="Moloney N.M."/>
            <person name="Sperisen C."/>
            <person name="Kredics L."/>
            <person name="Vagvoelgyi C."/>
            <person name="Patrignani A."/>
            <person name="Fitzpatrick D."/>
            <person name="Nagy I."/>
            <person name="Doyle S."/>
            <person name="Anderson J.B."/>
            <person name="Grigoriev I.V."/>
            <person name="Gueldener U."/>
            <person name="Muensterkoetter M."/>
            <person name="Nagy L.G."/>
        </authorList>
    </citation>
    <scope>NUCLEOTIDE SEQUENCE [LARGE SCALE GENOMIC DNA]</scope>
    <source>
        <strain evidence="2">28-4</strain>
    </source>
</reference>
<proteinExistence type="predicted"/>
<keyword evidence="2" id="KW-1185">Reference proteome</keyword>
<evidence type="ECO:0000313" key="1">
    <source>
        <dbReference type="EMBL" id="PBK63575.1"/>
    </source>
</evidence>
<dbReference type="STRING" id="1076256.A0A2H3AY42"/>
<dbReference type="Proteomes" id="UP000218334">
    <property type="component" value="Unassembled WGS sequence"/>
</dbReference>
<organism evidence="1 2">
    <name type="scientific">Armillaria solidipes</name>
    <dbReference type="NCBI Taxonomy" id="1076256"/>
    <lineage>
        <taxon>Eukaryota</taxon>
        <taxon>Fungi</taxon>
        <taxon>Dikarya</taxon>
        <taxon>Basidiomycota</taxon>
        <taxon>Agaricomycotina</taxon>
        <taxon>Agaricomycetes</taxon>
        <taxon>Agaricomycetidae</taxon>
        <taxon>Agaricales</taxon>
        <taxon>Marasmiineae</taxon>
        <taxon>Physalacriaceae</taxon>
        <taxon>Armillaria</taxon>
    </lineage>
</organism>
<accession>A0A2H3AY42</accession>
<gene>
    <name evidence="1" type="ORF">ARMSODRAFT_979728</name>
</gene>
<evidence type="ECO:0000313" key="2">
    <source>
        <dbReference type="Proteomes" id="UP000218334"/>
    </source>
</evidence>
<protein>
    <submittedName>
        <fullName evidence="1">Uncharacterized protein</fullName>
    </submittedName>
</protein>
<dbReference type="AlphaFoldDB" id="A0A2H3AY42"/>
<dbReference type="EMBL" id="KZ293457">
    <property type="protein sequence ID" value="PBK63575.1"/>
    <property type="molecule type" value="Genomic_DNA"/>
</dbReference>
<name>A0A2H3AY42_9AGAR</name>